<dbReference type="InterPro" id="IPR017853">
    <property type="entry name" value="GH"/>
</dbReference>
<gene>
    <name evidence="6" type="primary">ganB</name>
    <name evidence="6" type="ORF">WG78_16330</name>
</gene>
<organism evidence="6 7">
    <name type="scientific">Amantichitinum ursilacus</name>
    <dbReference type="NCBI Taxonomy" id="857265"/>
    <lineage>
        <taxon>Bacteria</taxon>
        <taxon>Pseudomonadati</taxon>
        <taxon>Pseudomonadota</taxon>
        <taxon>Betaproteobacteria</taxon>
        <taxon>Neisseriales</taxon>
        <taxon>Chitinibacteraceae</taxon>
        <taxon>Amantichitinum</taxon>
    </lineage>
</organism>
<keyword evidence="7" id="KW-1185">Reference proteome</keyword>
<dbReference type="STRING" id="857265.WG78_16330"/>
<comment type="catalytic activity">
    <reaction evidence="4">
        <text>The enzyme specifically hydrolyzes (1-&gt;4)-beta-D-galactosidic linkages in type I arabinogalactans.</text>
        <dbReference type="EC" id="3.2.1.89"/>
    </reaction>
</comment>
<keyword evidence="2 4" id="KW-0378">Hydrolase</keyword>
<dbReference type="SUPFAM" id="SSF51445">
    <property type="entry name" value="(Trans)glycosidases"/>
    <property type="match status" value="1"/>
</dbReference>
<dbReference type="RefSeq" id="WP_053938881.1">
    <property type="nucleotide sequence ID" value="NZ_LAQT01000027.1"/>
</dbReference>
<dbReference type="GO" id="GO:0031218">
    <property type="term" value="F:arabinogalactan endo-1,4-beta-galactosidase activity"/>
    <property type="evidence" value="ECO:0007669"/>
    <property type="project" value="UniProtKB-EC"/>
</dbReference>
<keyword evidence="4" id="KW-0732">Signal</keyword>
<protein>
    <recommendedName>
        <fullName evidence="4">Arabinogalactan endo-beta-1,4-galactanase</fullName>
        <ecNumber evidence="4">3.2.1.89</ecNumber>
    </recommendedName>
</protein>
<evidence type="ECO:0000313" key="6">
    <source>
        <dbReference type="EMBL" id="KPC50638.1"/>
    </source>
</evidence>
<feature type="chain" id="PRO_5005732980" description="Arabinogalactan endo-beta-1,4-galactanase" evidence="4">
    <location>
        <begin position="22"/>
        <end position="634"/>
    </location>
</feature>
<evidence type="ECO:0000256" key="3">
    <source>
        <dbReference type="ARBA" id="ARBA00023295"/>
    </source>
</evidence>
<evidence type="ECO:0000259" key="5">
    <source>
        <dbReference type="Pfam" id="PF07532"/>
    </source>
</evidence>
<name>A0A0N1JS25_9NEIS</name>
<proteinExistence type="inferred from homology"/>
<dbReference type="Gene3D" id="3.20.20.80">
    <property type="entry name" value="Glycosidases"/>
    <property type="match status" value="1"/>
</dbReference>
<dbReference type="PANTHER" id="PTHR34983:SF2">
    <property type="entry name" value="ENDO-BETA-1,4-GALACTANASE"/>
    <property type="match status" value="1"/>
</dbReference>
<keyword evidence="3 4" id="KW-0326">Glycosidase</keyword>
<evidence type="ECO:0000256" key="1">
    <source>
        <dbReference type="ARBA" id="ARBA00010687"/>
    </source>
</evidence>
<dbReference type="EMBL" id="LAQT01000027">
    <property type="protein sequence ID" value="KPC50638.1"/>
    <property type="molecule type" value="Genomic_DNA"/>
</dbReference>
<dbReference type="Gene3D" id="2.60.120.260">
    <property type="entry name" value="Galactose-binding domain-like"/>
    <property type="match status" value="1"/>
</dbReference>
<dbReference type="OrthoDB" id="9768786at2"/>
<evidence type="ECO:0000256" key="4">
    <source>
        <dbReference type="RuleBase" id="RU361192"/>
    </source>
</evidence>
<dbReference type="InterPro" id="IPR011081">
    <property type="entry name" value="Big_4"/>
</dbReference>
<dbReference type="Proteomes" id="UP000037939">
    <property type="component" value="Unassembled WGS sequence"/>
</dbReference>
<reference evidence="6 7" key="1">
    <citation type="submission" date="2015-07" db="EMBL/GenBank/DDBJ databases">
        <title>Draft genome sequence of the Amantichitinum ursilacus IGB-41, a new chitin-degrading bacterium.</title>
        <authorList>
            <person name="Kirstahler P."/>
            <person name="Guenther M."/>
            <person name="Grumaz C."/>
            <person name="Rupp S."/>
            <person name="Zibek S."/>
            <person name="Sohn K."/>
        </authorList>
    </citation>
    <scope>NUCLEOTIDE SEQUENCE [LARGE SCALE GENOMIC DNA]</scope>
    <source>
        <strain evidence="6 7">IGB-41</strain>
    </source>
</reference>
<dbReference type="PANTHER" id="PTHR34983">
    <property type="entry name" value="ARABINOGALACTAN ENDO-BETA-1,4-GALACTANASE A"/>
    <property type="match status" value="1"/>
</dbReference>
<evidence type="ECO:0000313" key="7">
    <source>
        <dbReference type="Proteomes" id="UP000037939"/>
    </source>
</evidence>
<dbReference type="GO" id="GO:0045490">
    <property type="term" value="P:pectin catabolic process"/>
    <property type="evidence" value="ECO:0007669"/>
    <property type="project" value="TreeGrafter"/>
</dbReference>
<dbReference type="AlphaFoldDB" id="A0A0N1JS25"/>
<accession>A0A0N1JS25</accession>
<dbReference type="Pfam" id="PF07532">
    <property type="entry name" value="Big_4"/>
    <property type="match status" value="1"/>
</dbReference>
<feature type="signal peptide" evidence="4">
    <location>
        <begin position="1"/>
        <end position="21"/>
    </location>
</feature>
<evidence type="ECO:0000256" key="2">
    <source>
        <dbReference type="ARBA" id="ARBA00022801"/>
    </source>
</evidence>
<sequence length="634" mass="68436">MRTLFLTLALASAGLLTPALAAPATADAIKVQTVPNLPADFIMGADVSTLAAVEQAGGKFYNLAGQPQDAIAILKANGVNWLRLRLWHTPVNAADVVEGGKTISHKGDPVGGGSNDLATTIQLAKRAKAAGLKYLLDIHYSDFWADPQTQNKPAAWQDLHGAALQKAVFDYTADVLKQLDAAGVAPDMIQIGNELNGGMLWPDGKTWQSGPNEVVGGNDGFVALLRQGIAAVRADDAQHGKRHTRIAIHLANGNDNALYRRVFDVLTAAKLDFDIIGLSYYPYLHGGVEDLRRNMDDLAFHYAKPVAVLEVSYAWTLKNGDNWPDLFNADSQKVIGYQATVQGQASLLRDTIDGVAHVPAKRGLGLFYWEPAWLPNVGWRTGEGNAWDNQTLFDFAGRALASQAVFRRVREKSDWAPKLQIAGPIALSAFVGEAFAPPTTLRLPFDDDAERPVVISWDDVPASKTQQPGHFVLKGDASGEDISAQVTVSQRRNLFVDSGFEGGTLDDWKLSGPAGVFSNERNPGNAHGGQQSLHYWSSGAFKAEVTHTFSGLKPGVYQFKAWSAGGGGEKSLRLFTRDCGDDRSAEMKNNGWQQWHAFAISNIKVSGEHCTVGIAIDATPGNWGNVDDVEFSAQ</sequence>
<dbReference type="InterPro" id="IPR011683">
    <property type="entry name" value="Glyco_hydro_53"/>
</dbReference>
<comment type="caution">
    <text evidence="6">The sequence shown here is derived from an EMBL/GenBank/DDBJ whole genome shotgun (WGS) entry which is preliminary data.</text>
</comment>
<comment type="similarity">
    <text evidence="1 4">Belongs to the glycosyl hydrolase 53 family.</text>
</comment>
<dbReference type="Pfam" id="PF07745">
    <property type="entry name" value="Glyco_hydro_53"/>
    <property type="match status" value="1"/>
</dbReference>
<dbReference type="PATRIC" id="fig|857265.3.peg.3345"/>
<feature type="domain" description="Bacterial Ig-like" evidence="5">
    <location>
        <begin position="424"/>
        <end position="479"/>
    </location>
</feature>
<dbReference type="GO" id="GO:0015926">
    <property type="term" value="F:glucosidase activity"/>
    <property type="evidence" value="ECO:0007669"/>
    <property type="project" value="InterPro"/>
</dbReference>
<dbReference type="EC" id="3.2.1.89" evidence="4"/>